<dbReference type="EMBL" id="FOVN01000002">
    <property type="protein sequence ID" value="SFN65581.1"/>
    <property type="molecule type" value="Genomic_DNA"/>
</dbReference>
<evidence type="ECO:0000313" key="1">
    <source>
        <dbReference type="EMBL" id="SFN65581.1"/>
    </source>
</evidence>
<dbReference type="Proteomes" id="UP000198705">
    <property type="component" value="Unassembled WGS sequence"/>
</dbReference>
<protein>
    <recommendedName>
        <fullName evidence="3">DUF1835 domain-containing protein</fullName>
    </recommendedName>
</protein>
<organism evidence="1 2">
    <name type="scientific">Bizionia echini</name>
    <dbReference type="NCBI Taxonomy" id="649333"/>
    <lineage>
        <taxon>Bacteria</taxon>
        <taxon>Pseudomonadati</taxon>
        <taxon>Bacteroidota</taxon>
        <taxon>Flavobacteriia</taxon>
        <taxon>Flavobacteriales</taxon>
        <taxon>Flavobacteriaceae</taxon>
        <taxon>Bizionia</taxon>
    </lineage>
</organism>
<proteinExistence type="predicted"/>
<gene>
    <name evidence="1" type="ORF">SAMN04487989_102265</name>
</gene>
<name>A0A1I5AT17_9FLAO</name>
<dbReference type="AlphaFoldDB" id="A0A1I5AT17"/>
<evidence type="ECO:0000313" key="2">
    <source>
        <dbReference type="Proteomes" id="UP000198705"/>
    </source>
</evidence>
<sequence>MDKDILHITNGTHLTNYLKELDVAGTYLTWQEMLCEGPTLVQIDSKQFFDNRKNFLKSTYSIAINEEEIENELSILNQAENFSEIVLWFEFDLFCHINLLGVLKLLQERQINLPIYLVSSGRIEGEKNLKALTELPSDQLLLHYKNKVLLLESDMELARSIWHIYCGKDHNLLKPYIVQNSSFKYLSSCLKAHLKRFPNLKNGLGVLEKNILTIVRDEVVKSKGHLVGYALNFQGYYGYSDMQIHYIINTLSIFFDETENSIKLNRKGHEALIGLHNFAAEINNNMVYGGVNRLDFYFSTQRNELIKNKTCQ</sequence>
<accession>A0A1I5AT17</accession>
<dbReference type="OrthoDB" id="127805at2"/>
<evidence type="ECO:0008006" key="3">
    <source>
        <dbReference type="Google" id="ProtNLM"/>
    </source>
</evidence>
<dbReference type="STRING" id="649333.SAMN04487989_102265"/>
<reference evidence="2" key="1">
    <citation type="submission" date="2016-10" db="EMBL/GenBank/DDBJ databases">
        <authorList>
            <person name="Varghese N."/>
            <person name="Submissions S."/>
        </authorList>
    </citation>
    <scope>NUCLEOTIDE SEQUENCE [LARGE SCALE GENOMIC DNA]</scope>
    <source>
        <strain evidence="2">DSM 23925</strain>
    </source>
</reference>
<keyword evidence="2" id="KW-1185">Reference proteome</keyword>
<dbReference type="RefSeq" id="WP_092207062.1">
    <property type="nucleotide sequence ID" value="NZ_FOVN01000002.1"/>
</dbReference>